<dbReference type="PRINTS" id="PR00300">
    <property type="entry name" value="CLPPROTEASEA"/>
</dbReference>
<proteinExistence type="inferred from homology"/>
<dbReference type="NCBIfam" id="NF004046">
    <property type="entry name" value="PRK05563.1"/>
    <property type="match status" value="1"/>
</dbReference>
<dbReference type="Pfam" id="PF13177">
    <property type="entry name" value="DNA_pol3_delta2"/>
    <property type="match status" value="1"/>
</dbReference>
<evidence type="ECO:0000259" key="13">
    <source>
        <dbReference type="SMART" id="SM00382"/>
    </source>
</evidence>
<evidence type="ECO:0000313" key="14">
    <source>
        <dbReference type="EMBL" id="MBM6831727.1"/>
    </source>
</evidence>
<dbReference type="EMBL" id="JACJLU010000007">
    <property type="protein sequence ID" value="MBM6831727.1"/>
    <property type="molecule type" value="Genomic_DNA"/>
</dbReference>
<dbReference type="Pfam" id="PF12169">
    <property type="entry name" value="DNA_pol3_gamma3"/>
    <property type="match status" value="1"/>
</dbReference>
<keyword evidence="9" id="KW-0067">ATP-binding</keyword>
<dbReference type="SMART" id="SM00382">
    <property type="entry name" value="AAA"/>
    <property type="match status" value="1"/>
</dbReference>
<evidence type="ECO:0000256" key="3">
    <source>
        <dbReference type="ARBA" id="ARBA00022679"/>
    </source>
</evidence>
<dbReference type="InterPro" id="IPR003593">
    <property type="entry name" value="AAA+_ATPase"/>
</dbReference>
<evidence type="ECO:0000256" key="5">
    <source>
        <dbReference type="ARBA" id="ARBA00022705"/>
    </source>
</evidence>
<keyword evidence="8" id="KW-0862">Zinc</keyword>
<dbReference type="CDD" id="cd18137">
    <property type="entry name" value="HLD_clamp_pol_III_gamma_tau"/>
    <property type="match status" value="1"/>
</dbReference>
<evidence type="ECO:0000256" key="1">
    <source>
        <dbReference type="ARBA" id="ARBA00006360"/>
    </source>
</evidence>
<evidence type="ECO:0000313" key="15">
    <source>
        <dbReference type="Proteomes" id="UP000775500"/>
    </source>
</evidence>
<keyword evidence="4 14" id="KW-0548">Nucleotidyltransferase</keyword>
<evidence type="ECO:0000256" key="10">
    <source>
        <dbReference type="ARBA" id="ARBA00022932"/>
    </source>
</evidence>
<keyword evidence="15" id="KW-1185">Reference proteome</keyword>
<keyword evidence="5" id="KW-0235">DNA replication</keyword>
<dbReference type="SUPFAM" id="SSF52540">
    <property type="entry name" value="P-loop containing nucleoside triphosphate hydrolases"/>
    <property type="match status" value="1"/>
</dbReference>
<feature type="region of interest" description="Disordered" evidence="12">
    <location>
        <begin position="367"/>
        <end position="390"/>
    </location>
</feature>
<dbReference type="SUPFAM" id="SSF48019">
    <property type="entry name" value="post-AAA+ oligomerization domain-like"/>
    <property type="match status" value="1"/>
</dbReference>
<evidence type="ECO:0000256" key="6">
    <source>
        <dbReference type="ARBA" id="ARBA00022723"/>
    </source>
</evidence>
<dbReference type="RefSeq" id="WP_204685958.1">
    <property type="nucleotide sequence ID" value="NZ_JACJLU010000007.1"/>
</dbReference>
<dbReference type="InterPro" id="IPR045085">
    <property type="entry name" value="HLD_clamp_pol_III_gamma_tau"/>
</dbReference>
<dbReference type="Gene3D" id="1.10.8.60">
    <property type="match status" value="1"/>
</dbReference>
<feature type="domain" description="AAA+ ATPase" evidence="13">
    <location>
        <begin position="36"/>
        <end position="181"/>
    </location>
</feature>
<dbReference type="InterPro" id="IPR027417">
    <property type="entry name" value="P-loop_NTPase"/>
</dbReference>
<protein>
    <recommendedName>
        <fullName evidence="2">DNA-directed DNA polymerase</fullName>
        <ecNumber evidence="2">2.7.7.7</ecNumber>
    </recommendedName>
</protein>
<keyword evidence="7" id="KW-0547">Nucleotide-binding</keyword>
<evidence type="ECO:0000256" key="4">
    <source>
        <dbReference type="ARBA" id="ARBA00022695"/>
    </source>
</evidence>
<keyword evidence="3 14" id="KW-0808">Transferase</keyword>
<dbReference type="NCBIfam" id="TIGR00678">
    <property type="entry name" value="holB"/>
    <property type="match status" value="1"/>
</dbReference>
<name>A0ABS2FP70_9FIRM</name>
<dbReference type="InterPro" id="IPR050238">
    <property type="entry name" value="DNA_Rep/Repair_Clamp_Loader"/>
</dbReference>
<evidence type="ECO:0000256" key="9">
    <source>
        <dbReference type="ARBA" id="ARBA00022840"/>
    </source>
</evidence>
<dbReference type="Pfam" id="PF22608">
    <property type="entry name" value="DNAX_ATPase_lid"/>
    <property type="match status" value="1"/>
</dbReference>
<dbReference type="InterPro" id="IPR001270">
    <property type="entry name" value="ClpA/B"/>
</dbReference>
<comment type="caution">
    <text evidence="14">The sequence shown here is derived from an EMBL/GenBank/DDBJ whole genome shotgun (WGS) entry which is preliminary data.</text>
</comment>
<dbReference type="Gene3D" id="3.40.50.300">
    <property type="entry name" value="P-loop containing nucleotide triphosphate hydrolases"/>
    <property type="match status" value="1"/>
</dbReference>
<dbReference type="InterPro" id="IPR004622">
    <property type="entry name" value="DNA_pol_HolB"/>
</dbReference>
<evidence type="ECO:0000256" key="12">
    <source>
        <dbReference type="SAM" id="MobiDB-lite"/>
    </source>
</evidence>
<evidence type="ECO:0000256" key="7">
    <source>
        <dbReference type="ARBA" id="ARBA00022741"/>
    </source>
</evidence>
<dbReference type="InterPro" id="IPR022754">
    <property type="entry name" value="DNA_pol_III_gamma-3"/>
</dbReference>
<reference evidence="14 15" key="1">
    <citation type="journal article" date="2021" name="Sci. Rep.">
        <title>The distribution of antibiotic resistance genes in chicken gut microbiota commensals.</title>
        <authorList>
            <person name="Juricova H."/>
            <person name="Matiasovicova J."/>
            <person name="Kubasova T."/>
            <person name="Cejkova D."/>
            <person name="Rychlik I."/>
        </authorList>
    </citation>
    <scope>NUCLEOTIDE SEQUENCE [LARGE SCALE GENOMIC DNA]</scope>
    <source>
        <strain evidence="14 15">An423</strain>
    </source>
</reference>
<dbReference type="PANTHER" id="PTHR11669">
    <property type="entry name" value="REPLICATION FACTOR C / DNA POLYMERASE III GAMMA-TAU SUBUNIT"/>
    <property type="match status" value="1"/>
</dbReference>
<evidence type="ECO:0000256" key="8">
    <source>
        <dbReference type="ARBA" id="ARBA00022833"/>
    </source>
</evidence>
<organism evidence="14 15">
    <name type="scientific">Faecalicoccus acidiformans</name>
    <dbReference type="NCBI Taxonomy" id="915173"/>
    <lineage>
        <taxon>Bacteria</taxon>
        <taxon>Bacillati</taxon>
        <taxon>Bacillota</taxon>
        <taxon>Erysipelotrichia</taxon>
        <taxon>Erysipelotrichales</taxon>
        <taxon>Erysipelotrichaceae</taxon>
        <taxon>Faecalicoccus</taxon>
    </lineage>
</organism>
<dbReference type="GO" id="GO:0003887">
    <property type="term" value="F:DNA-directed DNA polymerase activity"/>
    <property type="evidence" value="ECO:0007669"/>
    <property type="project" value="UniProtKB-EC"/>
</dbReference>
<sequence length="589" mass="66912">MYQALYRKYRPQTFDEVVGQKHIIQTLKNAIVQDRIAHAYLFCGPRGTGKTSIAKIFAKMLNCEDKEHAPCGECLNCQMVQNGSHPDIIEIDAASNNGVDEVRDLIDRVKYAPMQGTYKIYIIDEVHMMTTGAFNALLKTIEEPPAHVVFILATTEPNKVIPTIISRCQRFDFNKVSLQDLISRLQIVCRSEKIDIDEEAVYLIAQLSDGGMRDALSILDQCTAFCTSNISIDDVRQIYGVMTTAELGTLFYDLYKGNTEALIKTLNDAEASGMDLKRLTQDMISLLKDSLILDRAPQTGLVLPAHKEVIQEKFMISPSPFRLNVLNELMDTYTKFHYASSILDYLETAFLKCVLNSDIPKESKIEQKVENKSKKNGISEPKITDSSYDLSSDYSEIDKKEENNAENTTKIDDLKISDVSRETLKQDRNEDRKIRLEEEYVLQLLVGAQKKERQIDTQKMSQNEYYLSDLKFGRFASTLRNAHIVASGKNYMIVGVNSEIEAKEINSLQLEEGYESFTESILGVTKVVFALDSKQEQKVLEDFKIRWAEKTLPEAAEVQIVRKSKVSSPQNTKEEQMKELFPTLEIVED</sequence>
<accession>A0ABS2FP70</accession>
<keyword evidence="6" id="KW-0479">Metal-binding</keyword>
<dbReference type="Proteomes" id="UP000775500">
    <property type="component" value="Unassembled WGS sequence"/>
</dbReference>
<dbReference type="CDD" id="cd00009">
    <property type="entry name" value="AAA"/>
    <property type="match status" value="1"/>
</dbReference>
<keyword evidence="10" id="KW-0239">DNA-directed DNA polymerase</keyword>
<dbReference type="InterPro" id="IPR012763">
    <property type="entry name" value="DNA_pol_III_sug/sutau_N"/>
</dbReference>
<dbReference type="InterPro" id="IPR008921">
    <property type="entry name" value="DNA_pol3_clamp-load_cplx_C"/>
</dbReference>
<evidence type="ECO:0000256" key="2">
    <source>
        <dbReference type="ARBA" id="ARBA00012417"/>
    </source>
</evidence>
<gene>
    <name evidence="14" type="primary">dnaX</name>
    <name evidence="14" type="ORF">H5982_06345</name>
</gene>
<comment type="catalytic activity">
    <reaction evidence="11">
        <text>DNA(n) + a 2'-deoxyribonucleoside 5'-triphosphate = DNA(n+1) + diphosphate</text>
        <dbReference type="Rhea" id="RHEA:22508"/>
        <dbReference type="Rhea" id="RHEA-COMP:17339"/>
        <dbReference type="Rhea" id="RHEA-COMP:17340"/>
        <dbReference type="ChEBI" id="CHEBI:33019"/>
        <dbReference type="ChEBI" id="CHEBI:61560"/>
        <dbReference type="ChEBI" id="CHEBI:173112"/>
        <dbReference type="EC" id="2.7.7.7"/>
    </reaction>
</comment>
<evidence type="ECO:0000256" key="11">
    <source>
        <dbReference type="ARBA" id="ARBA00049244"/>
    </source>
</evidence>
<dbReference type="PANTHER" id="PTHR11669:SF0">
    <property type="entry name" value="PROTEIN STICHEL-LIKE 2"/>
    <property type="match status" value="1"/>
</dbReference>
<comment type="similarity">
    <text evidence="1">Belongs to the DnaX/STICHEL family.</text>
</comment>
<dbReference type="EC" id="2.7.7.7" evidence="2"/>
<dbReference type="NCBIfam" id="TIGR02397">
    <property type="entry name" value="dnaX_nterm"/>
    <property type="match status" value="1"/>
</dbReference>